<organism evidence="5 6">
    <name type="scientific">Genlisea aurea</name>
    <dbReference type="NCBI Taxonomy" id="192259"/>
    <lineage>
        <taxon>Eukaryota</taxon>
        <taxon>Viridiplantae</taxon>
        <taxon>Streptophyta</taxon>
        <taxon>Embryophyta</taxon>
        <taxon>Tracheophyta</taxon>
        <taxon>Spermatophyta</taxon>
        <taxon>Magnoliopsida</taxon>
        <taxon>eudicotyledons</taxon>
        <taxon>Gunneridae</taxon>
        <taxon>Pentapetalae</taxon>
        <taxon>asterids</taxon>
        <taxon>lamiids</taxon>
        <taxon>Lamiales</taxon>
        <taxon>Lentibulariaceae</taxon>
        <taxon>Genlisea</taxon>
    </lineage>
</organism>
<evidence type="ECO:0000259" key="4">
    <source>
        <dbReference type="PROSITE" id="PS51050"/>
    </source>
</evidence>
<dbReference type="InterPro" id="IPR011124">
    <property type="entry name" value="Znf_CW"/>
</dbReference>
<evidence type="ECO:0000256" key="2">
    <source>
        <dbReference type="ARBA" id="ARBA00022771"/>
    </source>
</evidence>
<dbReference type="PROSITE" id="PS51050">
    <property type="entry name" value="ZF_CW"/>
    <property type="match status" value="1"/>
</dbReference>
<keyword evidence="1" id="KW-0479">Metal-binding</keyword>
<evidence type="ECO:0000313" key="6">
    <source>
        <dbReference type="Proteomes" id="UP000015453"/>
    </source>
</evidence>
<dbReference type="GO" id="GO:0008270">
    <property type="term" value="F:zinc ion binding"/>
    <property type="evidence" value="ECO:0007669"/>
    <property type="project" value="UniProtKB-KW"/>
</dbReference>
<dbReference type="Pfam" id="PF07496">
    <property type="entry name" value="zf-CW"/>
    <property type="match status" value="1"/>
</dbReference>
<dbReference type="PANTHER" id="PTHR46245:SF10">
    <property type="entry name" value="B3 DOMAIN-CONTAINING TRANSCRIPTION FACTOR VAL3"/>
    <property type="match status" value="1"/>
</dbReference>
<dbReference type="OrthoDB" id="757982at2759"/>
<sequence length="233" mass="26289">MADSPLCWLPAAWAITCTQYMPWIVAGDAPVIGWPTYPGIDQSGKEIQWVQCQECFKWRKVPGDALLPSRWVCSDNRWDAGRSLCSAAEESKDQLEKDCHPHVCFVAEDEAECVVPDSTAKHPSHISVERKEKDRCDRRSESSSVSSICDKMLGDGTDGDNANKWHYLDEVADRRRIQHKSQIDLNIKPDHREDDVQQHSTYSKCSFAGEDRFMNASDIVVVNQDVSCSSNLV</sequence>
<keyword evidence="2" id="KW-0863">Zinc-finger</keyword>
<evidence type="ECO:0000256" key="3">
    <source>
        <dbReference type="ARBA" id="ARBA00022833"/>
    </source>
</evidence>
<dbReference type="Gene3D" id="3.30.40.100">
    <property type="match status" value="1"/>
</dbReference>
<accession>S8CMC7</accession>
<comment type="caution">
    <text evidence="5">The sequence shown here is derived from an EMBL/GenBank/DDBJ whole genome shotgun (WGS) entry which is preliminary data.</text>
</comment>
<keyword evidence="6" id="KW-1185">Reference proteome</keyword>
<dbReference type="Proteomes" id="UP000015453">
    <property type="component" value="Unassembled WGS sequence"/>
</dbReference>
<proteinExistence type="predicted"/>
<name>S8CMC7_9LAMI</name>
<feature type="domain" description="CW-type" evidence="4">
    <location>
        <begin position="43"/>
        <end position="93"/>
    </location>
</feature>
<dbReference type="PANTHER" id="PTHR46245">
    <property type="entry name" value="B3 DOMAIN-CONTAINING PROTEIN OS07G0563300"/>
    <property type="match status" value="1"/>
</dbReference>
<gene>
    <name evidence="5" type="ORF">M569_06462</name>
</gene>
<reference evidence="5 6" key="1">
    <citation type="journal article" date="2013" name="BMC Genomics">
        <title>The miniature genome of a carnivorous plant Genlisea aurea contains a low number of genes and short non-coding sequences.</title>
        <authorList>
            <person name="Leushkin E.V."/>
            <person name="Sutormin R.A."/>
            <person name="Nabieva E.R."/>
            <person name="Penin A.A."/>
            <person name="Kondrashov A.S."/>
            <person name="Logacheva M.D."/>
        </authorList>
    </citation>
    <scope>NUCLEOTIDE SEQUENCE [LARGE SCALE GENOMIC DNA]</scope>
</reference>
<dbReference type="AlphaFoldDB" id="S8CMC7"/>
<protein>
    <recommendedName>
        <fullName evidence="4">CW-type domain-containing protein</fullName>
    </recommendedName>
</protein>
<evidence type="ECO:0000256" key="1">
    <source>
        <dbReference type="ARBA" id="ARBA00022723"/>
    </source>
</evidence>
<dbReference type="EMBL" id="AUSU01002667">
    <property type="protein sequence ID" value="EPS68319.1"/>
    <property type="molecule type" value="Genomic_DNA"/>
</dbReference>
<keyword evidence="3" id="KW-0862">Zinc</keyword>
<evidence type="ECO:0000313" key="5">
    <source>
        <dbReference type="EMBL" id="EPS68319.1"/>
    </source>
</evidence>